<keyword evidence="9" id="KW-1185">Reference proteome</keyword>
<evidence type="ECO:0000256" key="4">
    <source>
        <dbReference type="ARBA" id="ARBA00022490"/>
    </source>
</evidence>
<comment type="subcellular location">
    <subcellularLocation>
        <location evidence="2">Cytoplasm</location>
    </subcellularLocation>
    <subcellularLocation>
        <location evidence="1">Nucleus</location>
    </subcellularLocation>
</comment>
<dbReference type="GO" id="GO:0005737">
    <property type="term" value="C:cytoplasm"/>
    <property type="evidence" value="ECO:0007669"/>
    <property type="project" value="UniProtKB-SubCell"/>
</dbReference>
<dbReference type="InterPro" id="IPR036081">
    <property type="entry name" value="Translin_sf"/>
</dbReference>
<dbReference type="AlphaFoldDB" id="A0A9W4UT46"/>
<dbReference type="FunFam" id="1.20.58.200:FF:000002">
    <property type="entry name" value="Putative translin"/>
    <property type="match status" value="1"/>
</dbReference>
<keyword evidence="4" id="KW-0963">Cytoplasm</keyword>
<dbReference type="InterPro" id="IPR016068">
    <property type="entry name" value="Translin_N"/>
</dbReference>
<evidence type="ECO:0000256" key="7">
    <source>
        <dbReference type="ARBA" id="ARBA00023242"/>
    </source>
</evidence>
<evidence type="ECO:0000313" key="9">
    <source>
        <dbReference type="Proteomes" id="UP001152607"/>
    </source>
</evidence>
<name>A0A9W4UT46_9PLEO</name>
<comment type="caution">
    <text evidence="8">The sequence shown here is derived from an EMBL/GenBank/DDBJ whole genome shotgun (WGS) entry which is preliminary data.</text>
</comment>
<dbReference type="GO" id="GO:0003697">
    <property type="term" value="F:single-stranded DNA binding"/>
    <property type="evidence" value="ECO:0007669"/>
    <property type="project" value="InterPro"/>
</dbReference>
<dbReference type="Proteomes" id="UP001152607">
    <property type="component" value="Unassembled WGS sequence"/>
</dbReference>
<reference evidence="8" key="1">
    <citation type="submission" date="2023-01" db="EMBL/GenBank/DDBJ databases">
        <authorList>
            <person name="Van Ghelder C."/>
            <person name="Rancurel C."/>
        </authorList>
    </citation>
    <scope>NUCLEOTIDE SEQUENCE</scope>
    <source>
        <strain evidence="8">CNCM I-4278</strain>
    </source>
</reference>
<dbReference type="GO" id="GO:0005634">
    <property type="term" value="C:nucleus"/>
    <property type="evidence" value="ECO:0007669"/>
    <property type="project" value="UniProtKB-SubCell"/>
</dbReference>
<dbReference type="Gene3D" id="1.20.58.190">
    <property type="entry name" value="Translin, domain 1"/>
    <property type="match status" value="1"/>
</dbReference>
<organism evidence="8 9">
    <name type="scientific">Periconia digitata</name>
    <dbReference type="NCBI Taxonomy" id="1303443"/>
    <lineage>
        <taxon>Eukaryota</taxon>
        <taxon>Fungi</taxon>
        <taxon>Dikarya</taxon>
        <taxon>Ascomycota</taxon>
        <taxon>Pezizomycotina</taxon>
        <taxon>Dothideomycetes</taxon>
        <taxon>Pleosporomycetidae</taxon>
        <taxon>Pleosporales</taxon>
        <taxon>Massarineae</taxon>
        <taxon>Periconiaceae</taxon>
        <taxon>Periconia</taxon>
    </lineage>
</organism>
<evidence type="ECO:0000256" key="5">
    <source>
        <dbReference type="ARBA" id="ARBA00022884"/>
    </source>
</evidence>
<dbReference type="PANTHER" id="PTHR10741">
    <property type="entry name" value="TRANSLIN AND TRANSLIN ASSOCIATED PROTEIN X"/>
    <property type="match status" value="1"/>
</dbReference>
<comment type="similarity">
    <text evidence="3">Belongs to the translin family.</text>
</comment>
<dbReference type="GO" id="GO:0016070">
    <property type="term" value="P:RNA metabolic process"/>
    <property type="evidence" value="ECO:0007669"/>
    <property type="project" value="InterPro"/>
</dbReference>
<gene>
    <name evidence="8" type="ORF">PDIGIT_LOCUS14545</name>
</gene>
<dbReference type="Pfam" id="PF01997">
    <property type="entry name" value="Translin"/>
    <property type="match status" value="1"/>
</dbReference>
<evidence type="ECO:0000313" key="8">
    <source>
        <dbReference type="EMBL" id="CAI6341349.1"/>
    </source>
</evidence>
<sequence>MAAPPGMIDPSIFEGLQAKVDEDTAVRDELKDIIQALEKNNRNISFVQSRAHSTPVAQLASIIQASEDPIKNAIESISRLAGVASKQPYYKFNFMWTRQVQDAIYSVLLWAWLGGKDFGDGKIKCGRLLTIEELGEVLNVPVNLKDQDEFHITIEEYLLALVSLVEELTRLARNAVTLGDYERPVLINQFVKDVFAGFQILNLKNDVLRRRGDGLKYRVKDVEDVVYDLSLRNLLPKKEQE</sequence>
<proteinExistence type="inferred from homology"/>
<dbReference type="SUPFAM" id="SSF74784">
    <property type="entry name" value="Translin"/>
    <property type="match status" value="1"/>
</dbReference>
<dbReference type="CDD" id="cd14819">
    <property type="entry name" value="Translin"/>
    <property type="match status" value="1"/>
</dbReference>
<protein>
    <recommendedName>
        <fullName evidence="10">Translin</fullName>
    </recommendedName>
</protein>
<dbReference type="GO" id="GO:0003723">
    <property type="term" value="F:RNA binding"/>
    <property type="evidence" value="ECO:0007669"/>
    <property type="project" value="UniProtKB-KW"/>
</dbReference>
<dbReference type="InterPro" id="IPR033956">
    <property type="entry name" value="Translin"/>
</dbReference>
<keyword evidence="6" id="KW-0238">DNA-binding</keyword>
<dbReference type="InterPro" id="IPR002848">
    <property type="entry name" value="Translin_fam"/>
</dbReference>
<keyword evidence="7" id="KW-0539">Nucleus</keyword>
<evidence type="ECO:0000256" key="1">
    <source>
        <dbReference type="ARBA" id="ARBA00004123"/>
    </source>
</evidence>
<dbReference type="Gene3D" id="1.20.58.200">
    <property type="entry name" value="Translin, domain 2"/>
    <property type="match status" value="1"/>
</dbReference>
<evidence type="ECO:0008006" key="10">
    <source>
        <dbReference type="Google" id="ProtNLM"/>
    </source>
</evidence>
<evidence type="ECO:0000256" key="2">
    <source>
        <dbReference type="ARBA" id="ARBA00004496"/>
    </source>
</evidence>
<keyword evidence="5" id="KW-0694">RNA-binding</keyword>
<evidence type="ECO:0000256" key="6">
    <source>
        <dbReference type="ARBA" id="ARBA00023125"/>
    </source>
</evidence>
<evidence type="ECO:0000256" key="3">
    <source>
        <dbReference type="ARBA" id="ARBA00005902"/>
    </source>
</evidence>
<accession>A0A9W4UT46</accession>
<dbReference type="EMBL" id="CAOQHR010000011">
    <property type="protein sequence ID" value="CAI6341349.1"/>
    <property type="molecule type" value="Genomic_DNA"/>
</dbReference>
<dbReference type="GO" id="GO:0043565">
    <property type="term" value="F:sequence-specific DNA binding"/>
    <property type="evidence" value="ECO:0007669"/>
    <property type="project" value="InterPro"/>
</dbReference>
<dbReference type="InterPro" id="IPR016069">
    <property type="entry name" value="Translin_C"/>
</dbReference>
<dbReference type="OrthoDB" id="829at2759"/>